<name>A0A2H6KF74_9APIC</name>
<sequence>MESLFSFSILRTKTGVARTEVCGNGRLLLCLWVACLRSCSLQQRKNDVRKVPIARPDLQLKYAALLRTELSRAARVALGDGGFGHEVLLGEELSGDVEHCDALYRSGALRDGAVAEEPAQTLDGFLDVLELEAEGGA</sequence>
<dbReference type="GeneID" id="39875420"/>
<keyword evidence="2" id="KW-1185">Reference proteome</keyword>
<dbReference type="RefSeq" id="XP_028867893.1">
    <property type="nucleotide sequence ID" value="XM_029012060.1"/>
</dbReference>
<dbReference type="VEuPathDB" id="PiroplasmaDB:BOVATA_031430"/>
<protein>
    <submittedName>
        <fullName evidence="1">Sec7 domain containing protein, putative</fullName>
    </submittedName>
</protein>
<evidence type="ECO:0000313" key="2">
    <source>
        <dbReference type="Proteomes" id="UP000236319"/>
    </source>
</evidence>
<dbReference type="AlphaFoldDB" id="A0A2H6KF74"/>
<organism evidence="1 2">
    <name type="scientific">Babesia ovata</name>
    <dbReference type="NCBI Taxonomy" id="189622"/>
    <lineage>
        <taxon>Eukaryota</taxon>
        <taxon>Sar</taxon>
        <taxon>Alveolata</taxon>
        <taxon>Apicomplexa</taxon>
        <taxon>Aconoidasida</taxon>
        <taxon>Piroplasmida</taxon>
        <taxon>Babesiidae</taxon>
        <taxon>Babesia</taxon>
    </lineage>
</organism>
<evidence type="ECO:0000313" key="1">
    <source>
        <dbReference type="EMBL" id="GBE61650.1"/>
    </source>
</evidence>
<accession>A0A2H6KF74</accession>
<reference evidence="1 2" key="1">
    <citation type="journal article" date="2017" name="BMC Genomics">
        <title>Whole-genome assembly of Babesia ovata and comparative genomics between closely related pathogens.</title>
        <authorList>
            <person name="Yamagishi J."/>
            <person name="Asada M."/>
            <person name="Hakimi H."/>
            <person name="Tanaka T.Q."/>
            <person name="Sugimoto C."/>
            <person name="Kawazu S."/>
        </authorList>
    </citation>
    <scope>NUCLEOTIDE SEQUENCE [LARGE SCALE GENOMIC DNA]</scope>
    <source>
        <strain evidence="1 2">Miyake</strain>
    </source>
</reference>
<dbReference type="Proteomes" id="UP000236319">
    <property type="component" value="Unassembled WGS sequence"/>
</dbReference>
<gene>
    <name evidence="1" type="ORF">BOVATA_031430</name>
</gene>
<dbReference type="EMBL" id="BDSA01000003">
    <property type="protein sequence ID" value="GBE61650.1"/>
    <property type="molecule type" value="Genomic_DNA"/>
</dbReference>
<proteinExistence type="predicted"/>
<comment type="caution">
    <text evidence="1">The sequence shown here is derived from an EMBL/GenBank/DDBJ whole genome shotgun (WGS) entry which is preliminary data.</text>
</comment>